<comment type="caution">
    <text evidence="2">The sequence shown here is derived from an EMBL/GenBank/DDBJ whole genome shotgun (WGS) entry which is preliminary data.</text>
</comment>
<feature type="domain" description="Metallo-beta-lactamase" evidence="1">
    <location>
        <begin position="19"/>
        <end position="212"/>
    </location>
</feature>
<evidence type="ECO:0000259" key="1">
    <source>
        <dbReference type="SMART" id="SM00849"/>
    </source>
</evidence>
<gene>
    <name evidence="2" type="ORF">A3F84_01870</name>
</gene>
<dbReference type="AlphaFoldDB" id="A0A1F6CA62"/>
<evidence type="ECO:0000313" key="3">
    <source>
        <dbReference type="Proteomes" id="UP000178606"/>
    </source>
</evidence>
<organism evidence="2 3">
    <name type="scientific">Handelsmanbacteria sp. (strain RIFCSPLOWO2_12_FULL_64_10)</name>
    <dbReference type="NCBI Taxonomy" id="1817868"/>
    <lineage>
        <taxon>Bacteria</taxon>
        <taxon>Candidatus Handelsmaniibacteriota</taxon>
    </lineage>
</organism>
<dbReference type="InterPro" id="IPR036866">
    <property type="entry name" value="RibonucZ/Hydroxyglut_hydro"/>
</dbReference>
<dbReference type="EMBL" id="MFKF01000345">
    <property type="protein sequence ID" value="OGG46045.1"/>
    <property type="molecule type" value="Genomic_DNA"/>
</dbReference>
<dbReference type="PANTHER" id="PTHR23131">
    <property type="entry name" value="ENDORIBONUCLEASE LACTB2"/>
    <property type="match status" value="1"/>
</dbReference>
<dbReference type="CDD" id="cd06262">
    <property type="entry name" value="metallo-hydrolase-like_MBL-fold"/>
    <property type="match status" value="1"/>
</dbReference>
<evidence type="ECO:0000313" key="2">
    <source>
        <dbReference type="EMBL" id="OGG46045.1"/>
    </source>
</evidence>
<accession>A0A1F6CA62</accession>
<sequence>MRERGWEELLPGLFRFQDTCNVYVLRRGEEGLAVDFGGGAWLKALPGIGVRSIRRVLLTHAHRDQCAGLAKRETWPFEVHVPAQDLRFCRAEGLSEFWRTYQSGGCPANYAAPRLPLPCLKGGVGEAQDLLWGESRLCAIPTPGHTRGALTYLTVWAGKSVAFCGDAAHEGGTLHQPYHLEWDHWTAEGALAAWYGLERLGACRIDLLCPSHGAPVRDRPRRCVRLAQRRVMALVRAKGSVCAGEQDRWLATAPTACGARRVLPDLYHFGGNSYLLAGDSGEGFVVDPTLPTVEGVAGLMDEVGVRRIAAATATHYHRDHSDGLGWLRDRCGAAVWLHPWVAAPILDRDRDDVPWLPAASVIPDRLLPETGAFRWNRYRFQVRPFPGQTWWHCAFQTEVAGQRVLFSGDNFQPPSRWNGTGGFCSFNGSRFAGGFSQSAQTVIEIVPDLICNGHGCIYQYRERHYRRILRWSEQAERAVRDLCPSGAYLTDYDCRAMTWTPFRSGVRPGGPVSLQLRIRNHRRRAVSVAAVAVLPEGWTAAPGRRRGSVPAGAVRGFSFEIRTPEGAEEGRYVIAADVEADGTPVGEAAAALVDVEG</sequence>
<feature type="domain" description="Metallo-beta-lactamase" evidence="1">
    <location>
        <begin position="270"/>
        <end position="454"/>
    </location>
</feature>
<reference evidence="2 3" key="1">
    <citation type="journal article" date="2016" name="Nat. Commun.">
        <title>Thousands of microbial genomes shed light on interconnected biogeochemical processes in an aquifer system.</title>
        <authorList>
            <person name="Anantharaman K."/>
            <person name="Brown C.T."/>
            <person name="Hug L.A."/>
            <person name="Sharon I."/>
            <person name="Castelle C.J."/>
            <person name="Probst A.J."/>
            <person name="Thomas B.C."/>
            <person name="Singh A."/>
            <person name="Wilkins M.J."/>
            <person name="Karaoz U."/>
            <person name="Brodie E.L."/>
            <person name="Williams K.H."/>
            <person name="Hubbard S.S."/>
            <person name="Banfield J.F."/>
        </authorList>
    </citation>
    <scope>NUCLEOTIDE SEQUENCE [LARGE SCALE GENOMIC DNA]</scope>
    <source>
        <strain evidence="3">RIFCSPLOWO2_12_FULL_64_10</strain>
    </source>
</reference>
<dbReference type="Gene3D" id="3.60.15.10">
    <property type="entry name" value="Ribonuclease Z/Hydroxyacylglutathione hydrolase-like"/>
    <property type="match status" value="2"/>
</dbReference>
<dbReference type="InterPro" id="IPR001279">
    <property type="entry name" value="Metallo-B-lactamas"/>
</dbReference>
<proteinExistence type="predicted"/>
<protein>
    <recommendedName>
        <fullName evidence="1">Metallo-beta-lactamase domain-containing protein</fullName>
    </recommendedName>
</protein>
<dbReference type="Proteomes" id="UP000178606">
    <property type="component" value="Unassembled WGS sequence"/>
</dbReference>
<dbReference type="Pfam" id="PF10633">
    <property type="entry name" value="NPCBM_assoc"/>
    <property type="match status" value="1"/>
</dbReference>
<name>A0A1F6CA62_HANXR</name>
<dbReference type="SUPFAM" id="SSF56281">
    <property type="entry name" value="Metallo-hydrolase/oxidoreductase"/>
    <property type="match status" value="2"/>
</dbReference>
<dbReference type="InterPro" id="IPR018905">
    <property type="entry name" value="A-galactase_NEW3"/>
</dbReference>
<dbReference type="InterPro" id="IPR050662">
    <property type="entry name" value="Sec-metab_biosynth-thioest"/>
</dbReference>
<dbReference type="SMART" id="SM00849">
    <property type="entry name" value="Lactamase_B"/>
    <property type="match status" value="2"/>
</dbReference>
<dbReference type="Pfam" id="PF00753">
    <property type="entry name" value="Lactamase_B"/>
    <property type="match status" value="2"/>
</dbReference>